<name>J3N9U5_ORYBR</name>
<dbReference type="HOGENOM" id="CLU_2967952_0_0_1"/>
<keyword evidence="2" id="KW-1185">Reference proteome</keyword>
<dbReference type="AlphaFoldDB" id="J3N9U5"/>
<reference evidence="1" key="2">
    <citation type="submission" date="2013-04" db="UniProtKB">
        <authorList>
            <consortium name="EnsemblPlants"/>
        </authorList>
    </citation>
    <scope>IDENTIFICATION</scope>
</reference>
<proteinExistence type="predicted"/>
<reference evidence="1" key="1">
    <citation type="journal article" date="2013" name="Nat. Commun.">
        <title>Whole-genome sequencing of Oryza brachyantha reveals mechanisms underlying Oryza genome evolution.</title>
        <authorList>
            <person name="Chen J."/>
            <person name="Huang Q."/>
            <person name="Gao D."/>
            <person name="Wang J."/>
            <person name="Lang Y."/>
            <person name="Liu T."/>
            <person name="Li B."/>
            <person name="Bai Z."/>
            <person name="Luis Goicoechea J."/>
            <person name="Liang C."/>
            <person name="Chen C."/>
            <person name="Zhang W."/>
            <person name="Sun S."/>
            <person name="Liao Y."/>
            <person name="Zhang X."/>
            <person name="Yang L."/>
            <person name="Song C."/>
            <person name="Wang M."/>
            <person name="Shi J."/>
            <person name="Liu G."/>
            <person name="Liu J."/>
            <person name="Zhou H."/>
            <person name="Zhou W."/>
            <person name="Yu Q."/>
            <person name="An N."/>
            <person name="Chen Y."/>
            <person name="Cai Q."/>
            <person name="Wang B."/>
            <person name="Liu B."/>
            <person name="Min J."/>
            <person name="Huang Y."/>
            <person name="Wu H."/>
            <person name="Li Z."/>
            <person name="Zhang Y."/>
            <person name="Yin Y."/>
            <person name="Song W."/>
            <person name="Jiang J."/>
            <person name="Jackson S.A."/>
            <person name="Wing R.A."/>
            <person name="Wang J."/>
            <person name="Chen M."/>
        </authorList>
    </citation>
    <scope>NUCLEOTIDE SEQUENCE [LARGE SCALE GENOMIC DNA]</scope>
    <source>
        <strain evidence="1">cv. IRGC 101232</strain>
    </source>
</reference>
<sequence length="59" mass="6254">PLAGEKVVPLTVFDRAAFDLFVPIVFAYHAPAPSNEALKEGFRTAVAAYPHMAGRLAAA</sequence>
<dbReference type="EnsemblPlants" id="OB11G25810.1">
    <property type="protein sequence ID" value="OB11G25810.1"/>
    <property type="gene ID" value="OB11G25810"/>
</dbReference>
<evidence type="ECO:0000313" key="2">
    <source>
        <dbReference type="Proteomes" id="UP000006038"/>
    </source>
</evidence>
<protein>
    <submittedName>
        <fullName evidence="1">Uncharacterized protein</fullName>
    </submittedName>
</protein>
<dbReference type="Proteomes" id="UP000006038">
    <property type="component" value="Chromosome 11"/>
</dbReference>
<accession>J3N9U5</accession>
<dbReference type="Gene3D" id="3.30.559.10">
    <property type="entry name" value="Chloramphenicol acetyltransferase-like domain"/>
    <property type="match status" value="1"/>
</dbReference>
<dbReference type="GO" id="GO:0050734">
    <property type="term" value="F:hydroxycinnamoyltransferase activity"/>
    <property type="evidence" value="ECO:0007669"/>
    <property type="project" value="UniProtKB-ARBA"/>
</dbReference>
<organism evidence="1">
    <name type="scientific">Oryza brachyantha</name>
    <name type="common">malo sina</name>
    <dbReference type="NCBI Taxonomy" id="4533"/>
    <lineage>
        <taxon>Eukaryota</taxon>
        <taxon>Viridiplantae</taxon>
        <taxon>Streptophyta</taxon>
        <taxon>Embryophyta</taxon>
        <taxon>Tracheophyta</taxon>
        <taxon>Spermatophyta</taxon>
        <taxon>Magnoliopsida</taxon>
        <taxon>Liliopsida</taxon>
        <taxon>Poales</taxon>
        <taxon>Poaceae</taxon>
        <taxon>BOP clade</taxon>
        <taxon>Oryzoideae</taxon>
        <taxon>Oryzeae</taxon>
        <taxon>Oryzinae</taxon>
        <taxon>Oryza</taxon>
    </lineage>
</organism>
<dbReference type="OMA" id="FAYHAPA"/>
<evidence type="ECO:0000313" key="1">
    <source>
        <dbReference type="EnsemblPlants" id="OB11G25810.1"/>
    </source>
</evidence>
<dbReference type="InterPro" id="IPR023213">
    <property type="entry name" value="CAT-like_dom_sf"/>
</dbReference>
<dbReference type="Gramene" id="OB11G25810.1">
    <property type="protein sequence ID" value="OB11G25810.1"/>
    <property type="gene ID" value="OB11G25810"/>
</dbReference>